<dbReference type="EMBL" id="AP018560">
    <property type="protein sequence ID" value="BBD80364.1"/>
    <property type="molecule type" value="Genomic_DNA"/>
</dbReference>
<protein>
    <recommendedName>
        <fullName evidence="3">histidine kinase</fullName>
        <ecNumber evidence="3">2.7.13.3</ecNumber>
    </recommendedName>
</protein>
<keyword evidence="12" id="KW-1185">Reference proteome</keyword>
<evidence type="ECO:0000256" key="7">
    <source>
        <dbReference type="ARBA" id="ARBA00022777"/>
    </source>
</evidence>
<dbReference type="CDD" id="cd00082">
    <property type="entry name" value="HisKA"/>
    <property type="match status" value="1"/>
</dbReference>
<comment type="subcellular location">
    <subcellularLocation>
        <location evidence="2">Cell membrane</location>
        <topology evidence="2">Multi-pass membrane protein</topology>
    </subcellularLocation>
</comment>
<keyword evidence="9" id="KW-1133">Transmembrane helix</keyword>
<evidence type="ECO:0000259" key="10">
    <source>
        <dbReference type="PROSITE" id="PS50109"/>
    </source>
</evidence>
<evidence type="ECO:0000256" key="9">
    <source>
        <dbReference type="SAM" id="Phobius"/>
    </source>
</evidence>
<evidence type="ECO:0000256" key="1">
    <source>
        <dbReference type="ARBA" id="ARBA00000085"/>
    </source>
</evidence>
<dbReference type="InterPro" id="IPR050980">
    <property type="entry name" value="2C_sensor_his_kinase"/>
</dbReference>
<dbReference type="PANTHER" id="PTHR44936">
    <property type="entry name" value="SENSOR PROTEIN CREC"/>
    <property type="match status" value="1"/>
</dbReference>
<dbReference type="GO" id="GO:0000155">
    <property type="term" value="F:phosphorelay sensor kinase activity"/>
    <property type="evidence" value="ECO:0007669"/>
    <property type="project" value="InterPro"/>
</dbReference>
<evidence type="ECO:0000313" key="12">
    <source>
        <dbReference type="Proteomes" id="UP000270530"/>
    </source>
</evidence>
<proteinExistence type="predicted"/>
<dbReference type="KEGG" id="rbd:ALSL_1714"/>
<dbReference type="AlphaFoldDB" id="A0A2Z6E6Q6"/>
<organism evidence="11 12">
    <name type="scientific">Aerosticca soli</name>
    <dbReference type="NCBI Taxonomy" id="2010829"/>
    <lineage>
        <taxon>Bacteria</taxon>
        <taxon>Pseudomonadati</taxon>
        <taxon>Pseudomonadota</taxon>
        <taxon>Gammaproteobacteria</taxon>
        <taxon>Lysobacterales</taxon>
        <taxon>Rhodanobacteraceae</taxon>
        <taxon>Aerosticca</taxon>
    </lineage>
</organism>
<sequence length="291" mass="32022">MIAVLLGSTGRAPVAAVLALIAVIAALSWLAVRREWRGIHSLAGLLEGWNEQKPDPQVFNPARLPKRSDADLVALAHALHGFAERIAGYTERERNFTRDASHELRSPLTVIKMSADLLDNETALTSSGLRSVRRIRRAAREMEALVESFLVLAREADIGRNDEEYVVNDVLQRELAELRQLLEGRPVELALEEPARFALQGSSRVFAVLCWQLIRNAAQHAGEGRIVLSVLSDAVTVTSTAQEGGLAPAHSGFELAIAQRISERFGWTLEIENQSGAQRVARIRFPHPLPA</sequence>
<keyword evidence="8" id="KW-0067">ATP-binding</keyword>
<evidence type="ECO:0000256" key="8">
    <source>
        <dbReference type="ARBA" id="ARBA00022840"/>
    </source>
</evidence>
<evidence type="ECO:0000256" key="4">
    <source>
        <dbReference type="ARBA" id="ARBA00022475"/>
    </source>
</evidence>
<name>A0A2Z6E6Q6_9GAMM</name>
<dbReference type="InterPro" id="IPR003661">
    <property type="entry name" value="HisK_dim/P_dom"/>
</dbReference>
<feature type="transmembrane region" description="Helical" evidence="9">
    <location>
        <begin position="12"/>
        <end position="32"/>
    </location>
</feature>
<dbReference type="InterPro" id="IPR005467">
    <property type="entry name" value="His_kinase_dom"/>
</dbReference>
<evidence type="ECO:0000313" key="11">
    <source>
        <dbReference type="EMBL" id="BBD80364.1"/>
    </source>
</evidence>
<evidence type="ECO:0000256" key="3">
    <source>
        <dbReference type="ARBA" id="ARBA00012438"/>
    </source>
</evidence>
<dbReference type="InterPro" id="IPR036890">
    <property type="entry name" value="HATPase_C_sf"/>
</dbReference>
<dbReference type="PANTHER" id="PTHR44936:SF10">
    <property type="entry name" value="SENSOR PROTEIN RSTB"/>
    <property type="match status" value="1"/>
</dbReference>
<dbReference type="Gene3D" id="3.30.565.10">
    <property type="entry name" value="Histidine kinase-like ATPase, C-terminal domain"/>
    <property type="match status" value="1"/>
</dbReference>
<dbReference type="PROSITE" id="PS50109">
    <property type="entry name" value="HIS_KIN"/>
    <property type="match status" value="1"/>
</dbReference>
<evidence type="ECO:0000256" key="2">
    <source>
        <dbReference type="ARBA" id="ARBA00004651"/>
    </source>
</evidence>
<feature type="domain" description="Histidine kinase" evidence="10">
    <location>
        <begin position="99"/>
        <end position="289"/>
    </location>
</feature>
<dbReference type="Gene3D" id="1.10.287.130">
    <property type="match status" value="1"/>
</dbReference>
<dbReference type="SMART" id="SM00388">
    <property type="entry name" value="HisKA"/>
    <property type="match status" value="1"/>
</dbReference>
<dbReference type="SUPFAM" id="SSF47384">
    <property type="entry name" value="Homodimeric domain of signal transducing histidine kinase"/>
    <property type="match status" value="1"/>
</dbReference>
<keyword evidence="6" id="KW-0547">Nucleotide-binding</keyword>
<evidence type="ECO:0000256" key="6">
    <source>
        <dbReference type="ARBA" id="ARBA00022741"/>
    </source>
</evidence>
<dbReference type="InterPro" id="IPR036097">
    <property type="entry name" value="HisK_dim/P_sf"/>
</dbReference>
<keyword evidence="7" id="KW-0418">Kinase</keyword>
<dbReference type="GO" id="GO:0005524">
    <property type="term" value="F:ATP binding"/>
    <property type="evidence" value="ECO:0007669"/>
    <property type="project" value="UniProtKB-KW"/>
</dbReference>
<dbReference type="GO" id="GO:0005886">
    <property type="term" value="C:plasma membrane"/>
    <property type="evidence" value="ECO:0007669"/>
    <property type="project" value="UniProtKB-SubCell"/>
</dbReference>
<gene>
    <name evidence="11" type="ORF">ALSL_1714</name>
</gene>
<keyword evidence="4" id="KW-1003">Cell membrane</keyword>
<evidence type="ECO:0000256" key="5">
    <source>
        <dbReference type="ARBA" id="ARBA00022679"/>
    </source>
</evidence>
<dbReference type="EC" id="2.7.13.3" evidence="3"/>
<dbReference type="Proteomes" id="UP000270530">
    <property type="component" value="Chromosome"/>
</dbReference>
<dbReference type="SUPFAM" id="SSF55874">
    <property type="entry name" value="ATPase domain of HSP90 chaperone/DNA topoisomerase II/histidine kinase"/>
    <property type="match status" value="1"/>
</dbReference>
<dbReference type="Pfam" id="PF00512">
    <property type="entry name" value="HisKA"/>
    <property type="match status" value="1"/>
</dbReference>
<reference evidence="12" key="2">
    <citation type="submission" date="2018-06" db="EMBL/GenBank/DDBJ databases">
        <title>Genome sequence of Rhodanobacteraceae bacterium strain Dysh456.</title>
        <authorList>
            <person name="Fukui M."/>
        </authorList>
    </citation>
    <scope>NUCLEOTIDE SEQUENCE [LARGE SCALE GENOMIC DNA]</scope>
    <source>
        <strain evidence="12">Dysh456</strain>
    </source>
</reference>
<keyword evidence="9" id="KW-0812">Transmembrane</keyword>
<comment type="catalytic activity">
    <reaction evidence="1">
        <text>ATP + protein L-histidine = ADP + protein N-phospho-L-histidine.</text>
        <dbReference type="EC" id="2.7.13.3"/>
    </reaction>
</comment>
<accession>A0A2Z6E6Q6</accession>
<keyword evidence="9" id="KW-0472">Membrane</keyword>
<keyword evidence="5" id="KW-0808">Transferase</keyword>
<reference evidence="12" key="1">
    <citation type="submission" date="2018-04" db="EMBL/GenBank/DDBJ databases">
        <authorList>
            <person name="Watanabe M."/>
            <person name="Kojima H."/>
        </authorList>
    </citation>
    <scope>NUCLEOTIDE SEQUENCE [LARGE SCALE GENOMIC DNA]</scope>
    <source>
        <strain evidence="12">Dysh456</strain>
    </source>
</reference>